<protein>
    <submittedName>
        <fullName evidence="1">Uncharacterized protein</fullName>
    </submittedName>
</protein>
<accession>A0A0F9AN87</accession>
<evidence type="ECO:0000313" key="1">
    <source>
        <dbReference type="EMBL" id="KKL11099.1"/>
    </source>
</evidence>
<feature type="non-terminal residue" evidence="1">
    <location>
        <position position="165"/>
    </location>
</feature>
<dbReference type="EMBL" id="LAZR01041791">
    <property type="protein sequence ID" value="KKL11099.1"/>
    <property type="molecule type" value="Genomic_DNA"/>
</dbReference>
<dbReference type="AlphaFoldDB" id="A0A0F9AN87"/>
<sequence>MPDRVRAPIPGLAEPETGSKLAQPHRVPWYWRLFGLYGRQSRPVSASGDDTGDMQRLLQDWFSNYLSLVRDRKERYRIFSEMDTFGSVSGILDVYAEESTQRDYDRGVSVWIESKDTKMISRGNECLRNVQMEDRITNLVRRFCKLGDAMQRLIYQTGKGVVAWK</sequence>
<gene>
    <name evidence="1" type="ORF">LCGC14_2549200</name>
</gene>
<organism evidence="1">
    <name type="scientific">marine sediment metagenome</name>
    <dbReference type="NCBI Taxonomy" id="412755"/>
    <lineage>
        <taxon>unclassified sequences</taxon>
        <taxon>metagenomes</taxon>
        <taxon>ecological metagenomes</taxon>
    </lineage>
</organism>
<reference evidence="1" key="1">
    <citation type="journal article" date="2015" name="Nature">
        <title>Complex archaea that bridge the gap between prokaryotes and eukaryotes.</title>
        <authorList>
            <person name="Spang A."/>
            <person name="Saw J.H."/>
            <person name="Jorgensen S.L."/>
            <person name="Zaremba-Niedzwiedzka K."/>
            <person name="Martijn J."/>
            <person name="Lind A.E."/>
            <person name="van Eijk R."/>
            <person name="Schleper C."/>
            <person name="Guy L."/>
            <person name="Ettema T.J."/>
        </authorList>
    </citation>
    <scope>NUCLEOTIDE SEQUENCE</scope>
</reference>
<comment type="caution">
    <text evidence="1">The sequence shown here is derived from an EMBL/GenBank/DDBJ whole genome shotgun (WGS) entry which is preliminary data.</text>
</comment>
<name>A0A0F9AN87_9ZZZZ</name>
<proteinExistence type="predicted"/>